<dbReference type="EMBL" id="LNQL01000005">
    <property type="protein sequence ID" value="KSU48201.1"/>
    <property type="molecule type" value="Genomic_DNA"/>
</dbReference>
<comment type="similarity">
    <text evidence="2">Belongs to the isochorismate synthase family.</text>
</comment>
<comment type="caution">
    <text evidence="7">The sequence shown here is derived from an EMBL/GenBank/DDBJ whole genome shotgun (WGS) entry which is preliminary data.</text>
</comment>
<evidence type="ECO:0000256" key="3">
    <source>
        <dbReference type="ARBA" id="ARBA00012824"/>
    </source>
</evidence>
<reference evidence="8 10" key="2">
    <citation type="journal article" date="2016" name="Front. Microbiol.">
        <title>Genomic Resource of Rice Seed Associated Bacteria.</title>
        <authorList>
            <person name="Midha S."/>
            <person name="Bansal K."/>
            <person name="Sharma S."/>
            <person name="Kumar N."/>
            <person name="Patil P.P."/>
            <person name="Chaudhry V."/>
            <person name="Patil P.B."/>
        </authorList>
    </citation>
    <scope>NUCLEOTIDE SEQUENCE [LARGE SCALE GENOMIC DNA]</scope>
    <source>
        <strain evidence="8 10">RSA11</strain>
    </source>
</reference>
<dbReference type="OrthoDB" id="9803598at2"/>
<evidence type="ECO:0000259" key="6">
    <source>
        <dbReference type="Pfam" id="PF00425"/>
    </source>
</evidence>
<gene>
    <name evidence="7" type="ORF">AS033_13785</name>
    <name evidence="8" type="ORF">RSA11_13980</name>
</gene>
<keyword evidence="4" id="KW-0413">Isomerase</keyword>
<evidence type="ECO:0000313" key="10">
    <source>
        <dbReference type="Proteomes" id="UP000072605"/>
    </source>
</evidence>
<reference evidence="7 9" key="1">
    <citation type="journal article" date="2015" name="Int. J. Syst. Evol. Microbiol.">
        <title>Exiguobacterium enclense sp. nov., isolated from sediment.</title>
        <authorList>
            <person name="Dastager S.G."/>
            <person name="Mawlankar R."/>
            <person name="Sonalkar V.V."/>
            <person name="Thorat M.N."/>
            <person name="Mual P."/>
            <person name="Verma A."/>
            <person name="Krishnamurthi S."/>
            <person name="Tang S.K."/>
            <person name="Li W.J."/>
        </authorList>
    </citation>
    <scope>NUCLEOTIDE SEQUENCE [LARGE SCALE GENOMIC DNA]</scope>
    <source>
        <strain evidence="7 9">NIO-1109</strain>
    </source>
</reference>
<comment type="catalytic activity">
    <reaction evidence="1">
        <text>chorismate = isochorismate</text>
        <dbReference type="Rhea" id="RHEA:18985"/>
        <dbReference type="ChEBI" id="CHEBI:29748"/>
        <dbReference type="ChEBI" id="CHEBI:29780"/>
        <dbReference type="EC" id="5.4.4.2"/>
    </reaction>
</comment>
<sequence>MAYAQQELKQCIEQAVSQANASQRPILASYSWEIEATDMRSLEQGIEERFYFATPDRSMRAIGFGIVQQLQASGTDRFLRIQSQWANLNRDHVGHDLFAFSGFSFTELKQPDYRWSSFGDASMTIPKFLFLEQDGKTRVTIFARVEPMDQVDSILNELALDFAKVNQPQPSTAAGVTRLRLSRDGNEAFEASFHQAMHYLETTLEKIVLAREVVYELDRPLDVAAVVAELEDTQPGSYVFCFQPNPEEAFIGATPERLVLKRGRRLETAAVAGSAPRHATDEMDEALGQSLLQDQKNRVEHGIVADSIERTLSVFSEELDCPDTPILLKNRHIQHLYTPITAHLKEDVTLFQLIEKLHPTPALGGEPKQLAVDAIQEIETFERGWYGSPVGWMNGQDDGEFIVAIRSGLFTERAVILYAGCGLVEGSHLDSELAETETKLSPMVQALGHVGSIEKDDIYVD</sequence>
<dbReference type="Gene3D" id="3.60.120.10">
    <property type="entry name" value="Anthranilate synthase"/>
    <property type="match status" value="1"/>
</dbReference>
<evidence type="ECO:0000313" key="7">
    <source>
        <dbReference type="EMBL" id="KSU48201.1"/>
    </source>
</evidence>
<organism evidence="7 9">
    <name type="scientific">Exiguobacterium indicum</name>
    <dbReference type="NCBI Taxonomy" id="296995"/>
    <lineage>
        <taxon>Bacteria</taxon>
        <taxon>Bacillati</taxon>
        <taxon>Bacillota</taxon>
        <taxon>Bacilli</taxon>
        <taxon>Bacillales</taxon>
        <taxon>Bacillales Family XII. Incertae Sedis</taxon>
        <taxon>Exiguobacterium</taxon>
    </lineage>
</organism>
<dbReference type="InterPro" id="IPR005801">
    <property type="entry name" value="ADC_synthase"/>
</dbReference>
<dbReference type="Proteomes" id="UP000072605">
    <property type="component" value="Unassembled WGS sequence"/>
</dbReference>
<dbReference type="AlphaFoldDB" id="A0A0V8GD47"/>
<dbReference type="GO" id="GO:0009697">
    <property type="term" value="P:salicylic acid biosynthetic process"/>
    <property type="evidence" value="ECO:0007669"/>
    <property type="project" value="TreeGrafter"/>
</dbReference>
<feature type="domain" description="Chorismate-utilising enzyme C-terminal" evidence="6">
    <location>
        <begin position="187"/>
        <end position="439"/>
    </location>
</feature>
<dbReference type="EC" id="5.4.4.2" evidence="3"/>
<dbReference type="SUPFAM" id="SSF56322">
    <property type="entry name" value="ADC synthase"/>
    <property type="match status" value="1"/>
</dbReference>
<dbReference type="PANTHER" id="PTHR42839">
    <property type="entry name" value="ISOCHORISMATE SYNTHASE ENTC"/>
    <property type="match status" value="1"/>
</dbReference>
<accession>A0A0V8GD47</accession>
<evidence type="ECO:0000313" key="8">
    <source>
        <dbReference type="EMBL" id="KTR25669.1"/>
    </source>
</evidence>
<dbReference type="RefSeq" id="WP_023467283.1">
    <property type="nucleotide sequence ID" value="NZ_FMYN01000005.1"/>
</dbReference>
<evidence type="ECO:0000256" key="2">
    <source>
        <dbReference type="ARBA" id="ARBA00005297"/>
    </source>
</evidence>
<evidence type="ECO:0000313" key="9">
    <source>
        <dbReference type="Proteomes" id="UP000053797"/>
    </source>
</evidence>
<dbReference type="InterPro" id="IPR015890">
    <property type="entry name" value="Chorismate_C"/>
</dbReference>
<evidence type="ECO:0000256" key="4">
    <source>
        <dbReference type="ARBA" id="ARBA00023235"/>
    </source>
</evidence>
<dbReference type="InterPro" id="IPR004561">
    <property type="entry name" value="IsoChor_synthase"/>
</dbReference>
<dbReference type="EMBL" id="LDQV01000033">
    <property type="protein sequence ID" value="KTR25669.1"/>
    <property type="molecule type" value="Genomic_DNA"/>
</dbReference>
<dbReference type="PANTHER" id="PTHR42839:SF1">
    <property type="entry name" value="ISOCHORISMATE SYNTHASE MENF"/>
    <property type="match status" value="1"/>
</dbReference>
<dbReference type="GO" id="GO:0008909">
    <property type="term" value="F:isochorismate synthase activity"/>
    <property type="evidence" value="ECO:0007669"/>
    <property type="project" value="UniProtKB-EC"/>
</dbReference>
<evidence type="ECO:0000256" key="5">
    <source>
        <dbReference type="ARBA" id="ARBA00041564"/>
    </source>
</evidence>
<protein>
    <recommendedName>
        <fullName evidence="3">isochorismate synthase</fullName>
        <ecNumber evidence="3">5.4.4.2</ecNumber>
    </recommendedName>
    <alternativeName>
        <fullName evidence="5">Isochorismate mutase</fullName>
    </alternativeName>
</protein>
<evidence type="ECO:0000256" key="1">
    <source>
        <dbReference type="ARBA" id="ARBA00000799"/>
    </source>
</evidence>
<dbReference type="Pfam" id="PF00425">
    <property type="entry name" value="Chorismate_bind"/>
    <property type="match status" value="1"/>
</dbReference>
<proteinExistence type="inferred from homology"/>
<name>A0A0V8GD47_9BACL</name>
<dbReference type="NCBIfam" id="TIGR00543">
    <property type="entry name" value="isochor_syn"/>
    <property type="match status" value="1"/>
</dbReference>
<dbReference type="Proteomes" id="UP000053797">
    <property type="component" value="Unassembled WGS sequence"/>
</dbReference>